<evidence type="ECO:0000256" key="5">
    <source>
        <dbReference type="ARBA" id="ARBA00022958"/>
    </source>
</evidence>
<keyword evidence="4" id="KW-0460">Magnesium</keyword>
<evidence type="ECO:0000256" key="2">
    <source>
        <dbReference type="ARBA" id="ARBA00022723"/>
    </source>
</evidence>
<evidence type="ECO:0000259" key="8">
    <source>
        <dbReference type="Pfam" id="PF01996"/>
    </source>
</evidence>
<dbReference type="Gene3D" id="3.30.1330.100">
    <property type="entry name" value="CofE-like"/>
    <property type="match status" value="1"/>
</dbReference>
<sequence>MSRIELLTVEGLPEISPGDDLAAMITAAAEQPIDAGDLLVIAHKIVSKAEGSTVELADIEPSPRAIEIAERQQRDPRQVEVILQQSASIIRDSGDLLVCRTHHGLICANAGVDASNSGAEGRLVLLPRDPDASARALRAALPGHPAVLITDSFGRAWRLGQVDVAIGLAGLTPLEDWRGRKDSEGRPLSATLIAVADQAAAAADLARTKDGSCPAVVVRGLDRLISVDDGPGAQALLRPPSEDRFL</sequence>
<protein>
    <submittedName>
        <fullName evidence="9">Unannotated protein</fullName>
    </submittedName>
</protein>
<dbReference type="Pfam" id="PF01996">
    <property type="entry name" value="F420_ligase"/>
    <property type="match status" value="1"/>
</dbReference>
<keyword evidence="3" id="KW-0547">Nucleotide-binding</keyword>
<evidence type="ECO:0000256" key="4">
    <source>
        <dbReference type="ARBA" id="ARBA00022842"/>
    </source>
</evidence>
<feature type="domain" description="Coenzyme F420:L-glutamate ligase-like" evidence="8">
    <location>
        <begin position="12"/>
        <end position="220"/>
    </location>
</feature>
<dbReference type="InterPro" id="IPR002847">
    <property type="entry name" value="F420-0_gamma-glut_ligase-dom"/>
</dbReference>
<dbReference type="GO" id="GO:0005525">
    <property type="term" value="F:GTP binding"/>
    <property type="evidence" value="ECO:0007669"/>
    <property type="project" value="UniProtKB-KW"/>
</dbReference>
<reference evidence="9" key="1">
    <citation type="submission" date="2020-05" db="EMBL/GenBank/DDBJ databases">
        <authorList>
            <person name="Chiriac C."/>
            <person name="Salcher M."/>
            <person name="Ghai R."/>
            <person name="Kavagutti S V."/>
        </authorList>
    </citation>
    <scope>NUCLEOTIDE SEQUENCE</scope>
</reference>
<gene>
    <name evidence="9" type="ORF">UFOPK3522_00039</name>
    <name evidence="10" type="ORF">UFOPK4175_00985</name>
</gene>
<evidence type="ECO:0000256" key="1">
    <source>
        <dbReference type="ARBA" id="ARBA00022598"/>
    </source>
</evidence>
<organism evidence="9">
    <name type="scientific">freshwater metagenome</name>
    <dbReference type="NCBI Taxonomy" id="449393"/>
    <lineage>
        <taxon>unclassified sequences</taxon>
        <taxon>metagenomes</taxon>
        <taxon>ecological metagenomes</taxon>
    </lineage>
</organism>
<keyword evidence="2" id="KW-0479">Metal-binding</keyword>
<dbReference type="InterPro" id="IPR008225">
    <property type="entry name" value="F420-0_g-glutamyl_ligase"/>
</dbReference>
<dbReference type="AlphaFoldDB" id="A0A6J5Z2I9"/>
<evidence type="ECO:0000313" key="9">
    <source>
        <dbReference type="EMBL" id="CAB4333953.1"/>
    </source>
</evidence>
<evidence type="ECO:0000256" key="3">
    <source>
        <dbReference type="ARBA" id="ARBA00022741"/>
    </source>
</evidence>
<accession>A0A6J5Z2I9</accession>
<dbReference type="Gene3D" id="3.90.1660.10">
    <property type="entry name" value="CofE-like domain"/>
    <property type="match status" value="1"/>
</dbReference>
<keyword evidence="1" id="KW-0436">Ligase</keyword>
<proteinExistence type="predicted"/>
<dbReference type="GO" id="GO:0052618">
    <property type="term" value="F:coenzyme F420-0:L-glutamate ligase activity"/>
    <property type="evidence" value="ECO:0007669"/>
    <property type="project" value="TreeGrafter"/>
</dbReference>
<keyword evidence="6" id="KW-0342">GTP-binding</keyword>
<dbReference type="SUPFAM" id="SSF144010">
    <property type="entry name" value="CofE-like"/>
    <property type="match status" value="1"/>
</dbReference>
<name>A0A6J5Z2I9_9ZZZZ</name>
<evidence type="ECO:0000313" key="10">
    <source>
        <dbReference type="EMBL" id="CAB5036836.1"/>
    </source>
</evidence>
<evidence type="ECO:0000256" key="6">
    <source>
        <dbReference type="ARBA" id="ARBA00023134"/>
    </source>
</evidence>
<dbReference type="GO" id="GO:0046872">
    <property type="term" value="F:metal ion binding"/>
    <property type="evidence" value="ECO:0007669"/>
    <property type="project" value="UniProtKB-KW"/>
</dbReference>
<evidence type="ECO:0000256" key="7">
    <source>
        <dbReference type="ARBA" id="ARBA00023211"/>
    </source>
</evidence>
<dbReference type="NCBIfam" id="TIGR01916">
    <property type="entry name" value="F420_cofE"/>
    <property type="match status" value="1"/>
</dbReference>
<dbReference type="EMBL" id="CAESAO010000002">
    <property type="protein sequence ID" value="CAB4333953.1"/>
    <property type="molecule type" value="Genomic_DNA"/>
</dbReference>
<dbReference type="PANTHER" id="PTHR47917">
    <property type="match status" value="1"/>
</dbReference>
<keyword evidence="7" id="KW-0464">Manganese</keyword>
<dbReference type="PANTHER" id="PTHR47917:SF1">
    <property type="entry name" value="COENZYME F420:L-GLUTAMATE LIGASE"/>
    <property type="match status" value="1"/>
</dbReference>
<keyword evidence="5" id="KW-0630">Potassium</keyword>
<dbReference type="EMBL" id="CAFBPX010000185">
    <property type="protein sequence ID" value="CAB5036836.1"/>
    <property type="molecule type" value="Genomic_DNA"/>
</dbReference>